<evidence type="ECO:0000313" key="4">
    <source>
        <dbReference type="EMBL" id="AOG60704.1"/>
    </source>
</evidence>
<evidence type="ECO:0000313" key="5">
    <source>
        <dbReference type="Proteomes" id="UP000094378"/>
    </source>
</evidence>
<evidence type="ECO:0000256" key="3">
    <source>
        <dbReference type="HAMAP-Rule" id="MF_00245"/>
    </source>
</evidence>
<dbReference type="STRING" id="216938.SHELI_v1c07550"/>
<keyword evidence="5" id="KW-1185">Reference proteome</keyword>
<dbReference type="Pfam" id="PF04297">
    <property type="entry name" value="UPF0122"/>
    <property type="match status" value="1"/>
</dbReference>
<dbReference type="HAMAP" id="MF_00245">
    <property type="entry name" value="UPF0122"/>
    <property type="match status" value="1"/>
</dbReference>
<gene>
    <name evidence="4" type="ORF">SHELI_v1c07550</name>
</gene>
<name>A0A1B3SL94_9MOLU</name>
<sequence length="105" mass="12531">MNNLLKTSESTQLYDYYKEILTEKQRQYFELYYFEDLTLQEISEELGVSRNAVHDSISKTMNLLNDLESKLKLMKKSEIIKKGLDDYKNKKITIDNLNDIIEREL</sequence>
<dbReference type="Gene3D" id="1.10.10.10">
    <property type="entry name" value="Winged helix-like DNA-binding domain superfamily/Winged helix DNA-binding domain"/>
    <property type="match status" value="1"/>
</dbReference>
<dbReference type="InterPro" id="IPR054831">
    <property type="entry name" value="UPF0122_fam_protein"/>
</dbReference>
<organism evidence="4 5">
    <name type="scientific">Spiroplasma helicoides</name>
    <dbReference type="NCBI Taxonomy" id="216938"/>
    <lineage>
        <taxon>Bacteria</taxon>
        <taxon>Bacillati</taxon>
        <taxon>Mycoplasmatota</taxon>
        <taxon>Mollicutes</taxon>
        <taxon>Entomoplasmatales</taxon>
        <taxon>Spiroplasmataceae</taxon>
        <taxon>Spiroplasma</taxon>
    </lineage>
</organism>
<dbReference type="NCBIfam" id="NF045758">
    <property type="entry name" value="YlxM"/>
    <property type="match status" value="1"/>
</dbReference>
<evidence type="ECO:0000256" key="1">
    <source>
        <dbReference type="ARBA" id="ARBA00008720"/>
    </source>
</evidence>
<dbReference type="AlphaFoldDB" id="A0A1B3SL94"/>
<evidence type="ECO:0000256" key="2">
    <source>
        <dbReference type="ARBA" id="ARBA00024764"/>
    </source>
</evidence>
<dbReference type="RefSeq" id="WP_198146088.1">
    <property type="nucleotide sequence ID" value="NZ_CP017015.1"/>
</dbReference>
<dbReference type="KEGG" id="shj:SHELI_v1c07550"/>
<dbReference type="PANTHER" id="PTHR40083:SF1">
    <property type="entry name" value="UPF0122 PROTEIN YLXM"/>
    <property type="match status" value="1"/>
</dbReference>
<proteinExistence type="inferred from homology"/>
<comment type="function">
    <text evidence="2 3">Might take part in the signal recognition particle (SRP) pathway. This is inferred from the conservation of its genetic proximity to ftsY/ffh. May be a regulatory protein.</text>
</comment>
<accession>A0A1B3SL94</accession>
<dbReference type="EMBL" id="CP017015">
    <property type="protein sequence ID" value="AOG60704.1"/>
    <property type="molecule type" value="Genomic_DNA"/>
</dbReference>
<dbReference type="SUPFAM" id="SSF88659">
    <property type="entry name" value="Sigma3 and sigma4 domains of RNA polymerase sigma factors"/>
    <property type="match status" value="1"/>
</dbReference>
<dbReference type="Proteomes" id="UP000094378">
    <property type="component" value="Chromosome"/>
</dbReference>
<protein>
    <recommendedName>
        <fullName evidence="3">UPF0122 protein SHELI_v1c07550</fullName>
    </recommendedName>
</protein>
<dbReference type="InterPro" id="IPR036388">
    <property type="entry name" value="WH-like_DNA-bd_sf"/>
</dbReference>
<comment type="similarity">
    <text evidence="1 3">Belongs to the UPF0122 family.</text>
</comment>
<dbReference type="InterPro" id="IPR007394">
    <property type="entry name" value="UPF0122"/>
</dbReference>
<dbReference type="PANTHER" id="PTHR40083">
    <property type="entry name" value="UPF0122 PROTEIN CBO2450/CLC_2298"/>
    <property type="match status" value="1"/>
</dbReference>
<reference evidence="4 5" key="1">
    <citation type="submission" date="2016-08" db="EMBL/GenBank/DDBJ databases">
        <title>Complete genome sequence of Spiroplasma helicoides TABS-2 (DSM 22551).</title>
        <authorList>
            <person name="Shen W.-Y."/>
            <person name="Lo W.-S."/>
            <person name="Lai Y.-C."/>
            <person name="Kuo C.-H."/>
        </authorList>
    </citation>
    <scope>NUCLEOTIDE SEQUENCE [LARGE SCALE GENOMIC DNA]</scope>
    <source>
        <strain evidence="4 5">TABS-2</strain>
    </source>
</reference>
<dbReference type="InterPro" id="IPR013324">
    <property type="entry name" value="RNA_pol_sigma_r3/r4-like"/>
</dbReference>